<evidence type="ECO:0000313" key="1">
    <source>
        <dbReference type="EMBL" id="ERJ70800.1"/>
    </source>
</evidence>
<dbReference type="EMBL" id="AWUY01000385">
    <property type="protein sequence ID" value="ERJ70800.1"/>
    <property type="molecule type" value="Genomic_DNA"/>
</dbReference>
<sequence>MKVTALMSAFGNLGIDAHALSATLGAAIGGIRLLFGSQQEEFLADGTNVGVNALCKL</sequence>
<feature type="non-terminal residue" evidence="1">
    <location>
        <position position="57"/>
    </location>
</feature>
<evidence type="ECO:0000313" key="2">
    <source>
        <dbReference type="Proteomes" id="UP000016660"/>
    </source>
</evidence>
<accession>A0ABP2Y430</accession>
<name>A0ABP2Y430_9BACT</name>
<keyword evidence="2" id="KW-1185">Reference proteome</keyword>
<dbReference type="Proteomes" id="UP000016660">
    <property type="component" value="Unassembled WGS sequence"/>
</dbReference>
<proteinExistence type="predicted"/>
<gene>
    <name evidence="1" type="ORF">HMPREF0653_02831</name>
</gene>
<comment type="caution">
    <text evidence="1">The sequence shown here is derived from an EMBL/GenBank/DDBJ whole genome shotgun (WGS) entry which is preliminary data.</text>
</comment>
<organism evidence="1 2">
    <name type="scientific">Prevotella disiens JCM 6334 = ATCC 29426</name>
    <dbReference type="NCBI Taxonomy" id="1235811"/>
    <lineage>
        <taxon>Bacteria</taxon>
        <taxon>Pseudomonadati</taxon>
        <taxon>Bacteroidota</taxon>
        <taxon>Bacteroidia</taxon>
        <taxon>Bacteroidales</taxon>
        <taxon>Prevotellaceae</taxon>
        <taxon>Prevotella</taxon>
    </lineage>
</organism>
<protein>
    <submittedName>
        <fullName evidence="1">Uncharacterized protein</fullName>
    </submittedName>
</protein>
<reference evidence="1 2" key="1">
    <citation type="submission" date="2013-06" db="EMBL/GenBank/DDBJ databases">
        <authorList>
            <person name="Weinstock G."/>
            <person name="Sodergren E."/>
            <person name="Lobos E.A."/>
            <person name="Fulton L."/>
            <person name="Fulton R."/>
            <person name="Courtney L."/>
            <person name="Fronick C."/>
            <person name="O'Laughlin M."/>
            <person name="Godfrey J."/>
            <person name="Wilson R.M."/>
            <person name="Miner T."/>
            <person name="Farmer C."/>
            <person name="Delehaunty K."/>
            <person name="Cordes M."/>
            <person name="Minx P."/>
            <person name="Tomlinson C."/>
            <person name="Chen J."/>
            <person name="Wollam A."/>
            <person name="Pepin K.H."/>
            <person name="Bhonagiri V."/>
            <person name="Zhang X."/>
            <person name="Warren W."/>
            <person name="Mitreva M."/>
            <person name="Mardis E.R."/>
            <person name="Wilson R.K."/>
        </authorList>
    </citation>
    <scope>NUCLEOTIDE SEQUENCE [LARGE SCALE GENOMIC DNA]</scope>
    <source>
        <strain evidence="1 2">ATCC 29426</strain>
    </source>
</reference>